<keyword evidence="4" id="KW-0378">Hydrolase</keyword>
<dbReference type="SUPFAM" id="SSF54160">
    <property type="entry name" value="Chromo domain-like"/>
    <property type="match status" value="1"/>
</dbReference>
<evidence type="ECO:0000256" key="5">
    <source>
        <dbReference type="ARBA" id="ARBA00022840"/>
    </source>
</evidence>
<dbReference type="SUPFAM" id="SSF52540">
    <property type="entry name" value="P-loop containing nucleoside triphosphate hydrolases"/>
    <property type="match status" value="2"/>
</dbReference>
<evidence type="ECO:0000256" key="7">
    <source>
        <dbReference type="SAM" id="MobiDB-lite"/>
    </source>
</evidence>
<dbReference type="PANTHER" id="PTHR45623">
    <property type="entry name" value="CHROMODOMAIN-HELICASE-DNA-BINDING PROTEIN 3-RELATED-RELATED"/>
    <property type="match status" value="1"/>
</dbReference>
<proteinExistence type="predicted"/>
<dbReference type="PROSITE" id="PS51194">
    <property type="entry name" value="HELICASE_CTER"/>
    <property type="match status" value="1"/>
</dbReference>
<feature type="domain" description="Helicase ATP-binding" evidence="9">
    <location>
        <begin position="764"/>
        <end position="950"/>
    </location>
</feature>
<dbReference type="SMART" id="SM00298">
    <property type="entry name" value="CHROMO"/>
    <property type="match status" value="1"/>
</dbReference>
<dbReference type="InterPro" id="IPR000330">
    <property type="entry name" value="SNF2_N"/>
</dbReference>
<sequence>MQPEKEEYDVDRIIGRRISLCRGTEYLILWCKYTLEEASWEPSKLLDCDQKVEEFEQRCYQQRVEQQSQPDLLAVDLYEDHGLVTLVDKGHEYMADCDSGFEVPPEDFDFVGDGSVSNNHASGGQVRAALRDQAVGTTATHGWHRLRRHAEESARNSQSPTLARSHAAFEPLSAPTYSSFLLHPSSTGDTTSLVEITRICGTISDNGGRVYYLVQWSDQALSWEAPSAFVRRKEVELLTHFGNSQFAQERRHLGQELLSGLTNGKVGLTAEKYTGKVGMGGSANGTAGSSDAAQWFNLESSTLAPIAPDSLQPPASPAAKEVLARRIVESDAESGDEETSTKSSSSARERSSSADSGQPLLRAVKRRRARAPALAASAISDDGVDSPLARRMAQLCSAKPAARPYVFVRHYEGEVLERHAISRTESRRIERERGIATEGLQRAMAAPAAPTVGGSDVVARGLVSRIVETPPATPAAAPPPVRRPAERKACCVCQVDTRPDAWGCVECGLWFHRECYRSLATRLGAGSEYLSALDDYDDDEDFVCRFCSLHSRRTPQEFLTWRGTAASNRVNMGGVDILVKWKGVAYRHLDWVPYLWLQAQPDMRQKSMALKLRVSTTPEPPRLEDTFEQAHLLPAAIIGVKHCAPETAKQRLAKLREDPPAGVPEDAWPLYTTCESVWVVWRGLGASDATWEAPPSPGDAGPEYCAWHAEYVAWQQAETVSLLKHLQLAKKSASAEFAEYERQPEFIRGGTLYPYQMAGANWLWRKWHWRQSVVLADEMGLGKTVQVIAFLLMVFHSTLPAQSGESNLGTFPFLIVAPTTLISNWAQELRTWAPGLVVAQLSGRAADREIELEHTIFRHKSGSRRRDLRCHVVLASYEAVANQTGIRELTTGIAWQAIVYDEGHRLKNGQAKTYKALSVFNARMRVVLTGTPVQNDLRELSNILSFIDPANKELLAKIEELFADGSPPKLARVHSLIDKYFLRRTKSDVPCLVPAKHEVIVPVSMTRLQRELYRATLSKNVRLLQSIAEALHRDRPGGSGERVGSKSLNNVLLEVRQIVSHPYLVNNAEPKFDSHEETHAQLISACGKLSFLHALLPELRRRGHRALVFTQFKRTLDVLEDYLSGEGIGCVRIDGDTPTRLRQTAVNQFNAPGSPLLVFLASTRTGGTGLNLTSADVVIIYDCDFNPQADIQAIARAHRIGQPKPVTVLKLVTENSAEERIVRRATRKLLLDHLIMDNMAPEKAATAAPAAQAPEAVLPQAQMEADLRCDARTLFDEAAEVREIVYDSQRVAALLDQCQAALAEEKKRLETSDPATRSAFGVARVWAMDRDGCLDDVAKDPESLSEHTPASGAVDVWARLLEQKTEVPADGDIGMSDAEGSGPRLRARKQKVDYGIAVAAEDVADGDDAVDARDDDYVDVPPTPVASVTVVQRNELVDVVSAHVRGVVDNYKASERLDGPRRPSDWDAQVRNAFIELCNPPLPLGNVQLLPPMLLFSTPTDLRLPRGTQLPPQPPLYYPNCPICRGSWHGTGYCPRICDPQLTASVAKMKGIQGYWAHPFFHEFVFWYSFQYIWFVLGDPRGPAVNEHNIATYRSYVCSAERYCQDVRAERRRREDERLPGIVVEAGHRAIPEVYATREYSSLCDNTLVCDELAVDVSDVGQDLDVAGDIEPGSYALEGLDGPVYTDLLANLHSQGHYLPTDVDALGPKHLPALLKARSNLRTFCLYMRECVHAGMNPHARGPLPTKLPPKLWNMATKARLFALHGHVIDRRIAELRALAPDGVDRIVVDTTAAQSVGPVETLFSMDVDEPEPALEEETTALESIPEEVVEVPEPAVPGAAPTETCSDSVVPIDGQFDETPSAHGIRMAVGKLSQARSLMVAARNSGEEPTLETKQSLMAAISDARTLNLRELMKAVSARPQLHGLLPMVRRLAEIQADPCSGDLEMTKALNKLVELVKAHARDVRSVAPVADGSALDTSVLASAMVSPPVVPGVENSTVHAATTPPPVVASKVVHLATPPVSAAMPKAKHQRGVLPNTTVPNTPSSPVTVAPPHPPLPVSVSAALPKTVPLRLNSPNATVVNTPSFTVVGAGTAQASPVTIAPPVIQPQRQQAPPLRVVMCSPPAVPNMAAASRAGVEPRGSTPSLLSTHANSRQTLAAATLASIVSHSMSGSPPQQEALPTLSAPVSPSQGQPLMQYSSPPVLQQTAQLQASRPSLAPAFPADAFADSRRSSLTPNMLGLLITPITGTRESSEQQQPMMLDAYNRQLSVGNASWQLPPQYPVMHRPPMYVERVNAHLPTTDMSCVICEDPVHMPANCPFASNMDYLTERRLGLKKDLNLPPNLKAIMLSYIDECIRKALSH</sequence>
<dbReference type="InterPro" id="IPR001650">
    <property type="entry name" value="Helicase_C-like"/>
</dbReference>
<name>A0A9W8M3L3_9FUNG</name>
<evidence type="ECO:0000256" key="6">
    <source>
        <dbReference type="ARBA" id="ARBA00023242"/>
    </source>
</evidence>
<dbReference type="Pfam" id="PF00176">
    <property type="entry name" value="SNF2-rel_dom"/>
    <property type="match status" value="1"/>
</dbReference>
<dbReference type="GO" id="GO:0005524">
    <property type="term" value="F:ATP binding"/>
    <property type="evidence" value="ECO:0007669"/>
    <property type="project" value="UniProtKB-KW"/>
</dbReference>
<dbReference type="GO" id="GO:0003677">
    <property type="term" value="F:DNA binding"/>
    <property type="evidence" value="ECO:0007669"/>
    <property type="project" value="TreeGrafter"/>
</dbReference>
<evidence type="ECO:0000259" key="10">
    <source>
        <dbReference type="PROSITE" id="PS51194"/>
    </source>
</evidence>
<dbReference type="InterPro" id="IPR014001">
    <property type="entry name" value="Helicase_ATP-bd"/>
</dbReference>
<dbReference type="SMART" id="SM00490">
    <property type="entry name" value="HELICc"/>
    <property type="match status" value="1"/>
</dbReference>
<feature type="domain" description="Chromo" evidence="8">
    <location>
        <begin position="8"/>
        <end position="67"/>
    </location>
</feature>
<feature type="region of interest" description="Disordered" evidence="7">
    <location>
        <begin position="329"/>
        <end position="367"/>
    </location>
</feature>
<evidence type="ECO:0000313" key="12">
    <source>
        <dbReference type="Proteomes" id="UP001140074"/>
    </source>
</evidence>
<feature type="region of interest" description="Disordered" evidence="7">
    <location>
        <begin position="2169"/>
        <end position="2199"/>
    </location>
</feature>
<feature type="domain" description="Helicase C-terminal" evidence="10">
    <location>
        <begin position="1091"/>
        <end position="1247"/>
    </location>
</feature>
<comment type="caution">
    <text evidence="11">The sequence shown here is derived from an EMBL/GenBank/DDBJ whole genome shotgun (WGS) entry which is preliminary data.</text>
</comment>
<dbReference type="CDD" id="cd15489">
    <property type="entry name" value="PHD_SF"/>
    <property type="match status" value="1"/>
</dbReference>
<feature type="compositionally biased region" description="Low complexity" evidence="7">
    <location>
        <begin position="2035"/>
        <end position="2050"/>
    </location>
</feature>
<evidence type="ECO:0000259" key="9">
    <source>
        <dbReference type="PROSITE" id="PS51192"/>
    </source>
</evidence>
<dbReference type="GO" id="GO:0140658">
    <property type="term" value="F:ATP-dependent chromatin remodeler activity"/>
    <property type="evidence" value="ECO:0007669"/>
    <property type="project" value="TreeGrafter"/>
</dbReference>
<dbReference type="CDD" id="cd18793">
    <property type="entry name" value="SF2_C_SNF"/>
    <property type="match status" value="1"/>
</dbReference>
<dbReference type="InterPro" id="IPR011011">
    <property type="entry name" value="Znf_FYVE_PHD"/>
</dbReference>
<dbReference type="EMBL" id="JANBUY010000324">
    <property type="protein sequence ID" value="KAJ2860121.1"/>
    <property type="molecule type" value="Genomic_DNA"/>
</dbReference>
<evidence type="ECO:0000259" key="8">
    <source>
        <dbReference type="PROSITE" id="PS50013"/>
    </source>
</evidence>
<dbReference type="InterPro" id="IPR049730">
    <property type="entry name" value="SNF2/RAD54-like_C"/>
</dbReference>
<dbReference type="Gene3D" id="3.40.50.300">
    <property type="entry name" value="P-loop containing nucleotide triphosphate hydrolases"/>
    <property type="match status" value="1"/>
</dbReference>
<dbReference type="CDD" id="cd17919">
    <property type="entry name" value="DEXHc_Snf"/>
    <property type="match status" value="1"/>
</dbReference>
<feature type="region of interest" description="Disordered" evidence="7">
    <location>
        <begin position="2025"/>
        <end position="2051"/>
    </location>
</feature>
<dbReference type="GO" id="GO:0016887">
    <property type="term" value="F:ATP hydrolysis activity"/>
    <property type="evidence" value="ECO:0007669"/>
    <property type="project" value="TreeGrafter"/>
</dbReference>
<dbReference type="GO" id="GO:0005634">
    <property type="term" value="C:nucleus"/>
    <property type="evidence" value="ECO:0007669"/>
    <property type="project" value="UniProtKB-SubCell"/>
</dbReference>
<evidence type="ECO:0000256" key="1">
    <source>
        <dbReference type="ARBA" id="ARBA00004123"/>
    </source>
</evidence>
<dbReference type="PROSITE" id="PS51192">
    <property type="entry name" value="HELICASE_ATP_BIND_1"/>
    <property type="match status" value="1"/>
</dbReference>
<comment type="subcellular location">
    <subcellularLocation>
        <location evidence="1">Nucleus</location>
    </subcellularLocation>
</comment>
<keyword evidence="12" id="KW-1185">Reference proteome</keyword>
<dbReference type="PROSITE" id="PS50013">
    <property type="entry name" value="CHROMO_2"/>
    <property type="match status" value="1"/>
</dbReference>
<dbReference type="PANTHER" id="PTHR45623:SF17">
    <property type="entry name" value="CHROMODOMAIN-HELICASE-DNA-BINDING PROTEIN 3-RELATED"/>
    <property type="match status" value="1"/>
</dbReference>
<feature type="compositionally biased region" description="Polar residues" evidence="7">
    <location>
        <begin position="2186"/>
        <end position="2199"/>
    </location>
</feature>
<dbReference type="Pfam" id="PF00385">
    <property type="entry name" value="Chromo"/>
    <property type="match status" value="1"/>
</dbReference>
<protein>
    <submittedName>
        <fullName evidence="11">Uncharacterized protein</fullName>
    </submittedName>
</protein>
<evidence type="ECO:0000256" key="4">
    <source>
        <dbReference type="ARBA" id="ARBA00022801"/>
    </source>
</evidence>
<dbReference type="InterPro" id="IPR000953">
    <property type="entry name" value="Chromo/chromo_shadow_dom"/>
</dbReference>
<evidence type="ECO:0000256" key="3">
    <source>
        <dbReference type="ARBA" id="ARBA00022741"/>
    </source>
</evidence>
<evidence type="ECO:0000256" key="2">
    <source>
        <dbReference type="ARBA" id="ARBA00022737"/>
    </source>
</evidence>
<organism evidence="11 12">
    <name type="scientific">Coemansia aciculifera</name>
    <dbReference type="NCBI Taxonomy" id="417176"/>
    <lineage>
        <taxon>Eukaryota</taxon>
        <taxon>Fungi</taxon>
        <taxon>Fungi incertae sedis</taxon>
        <taxon>Zoopagomycota</taxon>
        <taxon>Kickxellomycotina</taxon>
        <taxon>Kickxellomycetes</taxon>
        <taxon>Kickxellales</taxon>
        <taxon>Kickxellaceae</taxon>
        <taxon>Coemansia</taxon>
    </lineage>
</organism>
<dbReference type="GO" id="GO:0003682">
    <property type="term" value="F:chromatin binding"/>
    <property type="evidence" value="ECO:0007669"/>
    <property type="project" value="TreeGrafter"/>
</dbReference>
<dbReference type="InterPro" id="IPR023780">
    <property type="entry name" value="Chromo_domain"/>
</dbReference>
<dbReference type="GO" id="GO:0000785">
    <property type="term" value="C:chromatin"/>
    <property type="evidence" value="ECO:0007669"/>
    <property type="project" value="TreeGrafter"/>
</dbReference>
<dbReference type="SMART" id="SM00487">
    <property type="entry name" value="DEXDc"/>
    <property type="match status" value="1"/>
</dbReference>
<dbReference type="InterPro" id="IPR027417">
    <property type="entry name" value="P-loop_NTPase"/>
</dbReference>
<keyword evidence="3" id="KW-0547">Nucleotide-binding</keyword>
<reference evidence="11" key="1">
    <citation type="submission" date="2022-07" db="EMBL/GenBank/DDBJ databases">
        <title>Phylogenomic reconstructions and comparative analyses of Kickxellomycotina fungi.</title>
        <authorList>
            <person name="Reynolds N.K."/>
            <person name="Stajich J.E."/>
            <person name="Barry K."/>
            <person name="Grigoriev I.V."/>
            <person name="Crous P."/>
            <person name="Smith M.E."/>
        </authorList>
    </citation>
    <scope>NUCLEOTIDE SEQUENCE</scope>
    <source>
        <strain evidence="11">RSA 476</strain>
    </source>
</reference>
<evidence type="ECO:0000313" key="11">
    <source>
        <dbReference type="EMBL" id="KAJ2860121.1"/>
    </source>
</evidence>
<feature type="compositionally biased region" description="Low complexity" evidence="7">
    <location>
        <begin position="353"/>
        <end position="362"/>
    </location>
</feature>
<accession>A0A9W8M3L3</accession>
<dbReference type="SUPFAM" id="SSF57903">
    <property type="entry name" value="FYVE/PHD zinc finger"/>
    <property type="match status" value="1"/>
</dbReference>
<dbReference type="Proteomes" id="UP001140074">
    <property type="component" value="Unassembled WGS sequence"/>
</dbReference>
<dbReference type="GO" id="GO:0042393">
    <property type="term" value="F:histone binding"/>
    <property type="evidence" value="ECO:0007669"/>
    <property type="project" value="TreeGrafter"/>
</dbReference>
<keyword evidence="6" id="KW-0539">Nucleus</keyword>
<dbReference type="Gene3D" id="2.40.50.40">
    <property type="match status" value="1"/>
</dbReference>
<dbReference type="InterPro" id="IPR038718">
    <property type="entry name" value="SNF2-like_sf"/>
</dbReference>
<dbReference type="InterPro" id="IPR016197">
    <property type="entry name" value="Chromo-like_dom_sf"/>
</dbReference>
<gene>
    <name evidence="11" type="ORF">GGH94_005712</name>
</gene>
<keyword evidence="2" id="KW-0677">Repeat</keyword>
<keyword evidence="5" id="KW-0067">ATP-binding</keyword>
<dbReference type="Gene3D" id="3.40.50.10810">
    <property type="entry name" value="Tandem AAA-ATPase domain"/>
    <property type="match status" value="1"/>
</dbReference>
<dbReference type="Pfam" id="PF00271">
    <property type="entry name" value="Helicase_C"/>
    <property type="match status" value="1"/>
</dbReference>